<dbReference type="Pfam" id="PF14377">
    <property type="entry name" value="UBM"/>
    <property type="match status" value="3"/>
</dbReference>
<proteinExistence type="inferred from homology"/>
<sequence length="4482" mass="488600">MKVDRSKLKKTPTEAPADCRTLIEKLKGCSDEQLLLELQHIKTWNIGKCELYHWVDLLDRFDGILYDAGQTVENMSWMLVCDRPDNGQLKALLLAVLNFTALLIEYSFSRHLYSSIEHLTTLLASCDMQVVLSVLNLLYVFSKRSNYITRLGSDKRSPLLARLQHLAESWGGKENGFGLAECCRDLPMTKYPPSATTLHFEFYAEPSSEVKVEKKSTSNTLHYIHIEQLDKISESPSEIMESLTVMYNIPKDKQTLLFTHIRLAHGFSNHKKRLQAVQARLHAISILVYSNALQESANSILYNGLIEELVDVLQITDKQLVDIKAASLRTLTSIVHLERTPKLSNIIDCTGTASYHGFLPVLVRNCIQAMIDPLMEPYPHQFATALFSFLYHLASYDAGGEALVSCGMMEALLKVIKFLGDEQDQITFVTRAVRVVDLITNLDMAAFQSHSGLSIFICRLEHEVDLSRKECPFVIKPKIQRPSTAAETEDMDTDMDMSEVAMESSPGPSTSAGSRAETDPRAQTSTVSTPRAGVQCIPQRAALLKSMLNFLKKAIQDPAFSDGIRHVMDGSLPTSLKHIISNAEYYGPSLFLLATEVVTVFVFQEPSLLSSLQDNGLTDVMLHALLIKDVPATREVLGSLPNVFSALCLNARGLHSFVQCQPFERLFKVLLSPDYLPAMRRRRSSDPLGDTASNLGSAVDELMRHQPTLKTDATTAIIKLLEEICNLGRAPEYICQKPSIQKADGTVTVPPARSNHAAEEASSEDEEEEEALHTFSQQQGEPESNRQVVGTEERIPIPLMDYILNVMKFVESILSNNTTDDHCQEFVNQKGLLPLVSILGLPNLPIDFPTSAACQAVAGVCKSILTLSHEPKVLQEGLCQLDSILSALEPLHRPIEVPGGSVLLRELANAGHVTDATLSARATPLLHALTAAHAYILMFVHTCRVGQSEIRAISVNQWGSQLGLSVLNKLSQLYCSLVWESTVLLSLCTPNSLPPGCEFGQADMQKLVPKEEKPSSSTAASGGRRTAEAETLSVGVDPSAQGLLEGMGLDGDSLAPMETDEPSATDPKAKSKLTPAMATRIKQIKPLLSASSRLGRALAELFGLLVKLCVGSPVRQRRSHHTTSTGTAPTPAARATASSLTKLLTKGLSWQPPPYTPTPRFRLTFFICSVGFTSPMLFDERKYPYHLMLQKFFCSGGHDALFETFNWALSMGGKVPVSEGLEHPELPDGTGEFLDAWLMLVEKMVNPSTVLDSPHSLPAKVPGAPSTTPQFSALRFLIVTQKAAFNCIRNLWNRKPLKVYGGRMAESMLAILCHILRGEPIIQERLAKEREGSSRSDEDGGSSGTGGASADPGSGGAVGEGAAGTGAGSSSTAAGSAEEGSNATPRREPQVNQAQLTQLMDMGFSREHAMEALLNTTTMEQATEYLLTHPPPLLSAAVREFTMSEEDQMMRAIAMSLGQEVSMEQRSDSPEEAARRREEEERRARERAEEEEARCLERFLEAEPLDNAELHAFTDTMLPGCFHLLDELPDTVYRLCDLLMTAIKRNGPEYRDLILRQVVNQVWDAADVLIKAAVPLTTSDTKTVSEWTRQMVTLPQASTLATRILLLTLLFEELKLSCARIVESSGVLTVLIKLLEVVQPCLQAAKEQKDIQTPKWITPVLLLIDFYEKMAVSSKRRAQMNKYLQPNGNNWRWFDDRSGRWCSYSASNNSTIDSAWRAGETSVRFTAGRRRYTVQFNTMVQVNEETGNRRPVMLTVQRVPRTPKPTKSGSAAETEREEGEQRAKTEETQTDTDTASVTVEMAPPKEEADQKESSTSAPTLSAASQDSSSGSGGIVVQGLSEEMTTVLIRACVSMISVPVDPDTLHATLRLCLRLTRTHHYAMMFAELKSTRMILGLTQSSGFNGFTPLITLLFRHIIEDPATLRHTMEKVVRSAVTSGAGSTTSGVVSGSLGSREINYILRVLGPAACRNPECFTETANSCVRIALPAPRGAGTASDDEFENFRIKGPNAVQLVKTTPLKLSPLPPIPDTIKEVIYDMLNALAAYHAPEEADRGEERLVAVPGSQDLCQILQDVGDDVYQQYRLTRQGSDFDSQSAFHINTQVFAADGAVAESSQSGTPQGEASTPEEMREEKKEQEGERGASSEESRAAKAKASKPLMPTSTILRLLAELVRSYVGIATLIASYSYTAGQSELIKEDCSVLAFVLDHLLPHTQNSEDKDTPALARLFLASLAAAGTGTDAQVALVNEVKAALSRALAMAEGAEKHARLQAVMCIISTIMESCPSTSSFYSTATAKTQHNGMNNIIRLFLKKGLVNDLARVPHSLDLSSPNMANTVNAALKPLETLSRIVNQPSSLFGGKGGSSKNKTEHDPVGTARDSNSNTQDQGEPGEAEPVENRHRGQGTDGDLMDGEAEGDTVVIAGQPEVLSTQAMQVENELVDLIDELLERDAGTVNSTIIVGRSGEDESQEDVLMDEAPSNMSQASTLQANREDSMNILEPEDEEHTQEEDSSGSNEDEDSQDEEEEEEEEEEEDQDDEEGDEDDDDEGSEMELDEDFPDINAAPHIRFERFDRDEDLIIEFDNMFSNSADIPPSPGNIPSSHPLMVRHADHGSLTLGGAGTSSRLAQGMGRSQRTLRQLTANTGHTIHVHYPGNRQPNPPLILQRLLGPSAAADILQLSSSLPLQSRGRARLLVGNEDVHIIARSDDELLDDFFHEQSSSGGQAGTLSSIPTALTRWTDECKVLDAESMHDCVAVVKVPILQHLESLRDEELEERREKRRRQLAEEEEAKQNERSTSAGEENREQTLQSTAIGTVNGSGDNSAAEGEQAQGGVSSCLDPPCASEGFLTAPPSGEVTPTAPHEQALVSLETAINQQVHQPIAELLLADSHADSLATLAGAVPQLSAPDRLNCEAEASQMEMSPAPTIGERGGGALDAVREASLSPDIAESSEPVPVGVSQLEGSPMDTSSPASATQEEPAPNSAQPNHMSQELSGSGDSGLTDRQTDADTGSTSVSSPGETMPRSDSADSQSQAIQEEPLPSTSNEEDDPLAGISLPEGVDPSFLAALPEDIRREVLQNQLGIRPPSRPSVSSMSTAAAPVLGGGPGVTEVSPEFLAALPPAIQEEVLAQQRAEQQRRELSQQPPQGDQPLDPVTFIQTLPSELRRSVLEDMEDSVLAVMPPDIAAEAAALRREQEARQRQLMHERLFGHSSSSALSAILRSPAFTSRLGGNRGVQYSRLAVQRGGTFQMGGSANHSRSVPSSSNVDSLLRLRGRLLLDHEALSCLLVLLFVDEPKLNTSRLHRVLRNLCYHSQTRGWVIRSLLSILQRSSESELCLETARLDEARGKRALGQGSSSGSKSSSSSSQACMASSSSSSSSLELLNRVESRSSSQLSWLSVSMDAALGCRTNIFQIQRASGRKHADRHSTGGAIGSAGLGSGVSGAGGVGCSGGGSTVHIHPQAAPVVCRHVLDTLIQLAKVFPSHFTQQRCKDPQSSSSSELDSRLCGSSASAAGGGCRPGSASQNNPSGTPSTPSSTHNSFSSCSVTPQSLGISTDFWDLLVKLDNMNVSRKGKASMKTVPLGASAEGDGAQLSLEASPLGQLMNMLSHPVIRRSSLLTEKLLRLLSLISIALPDNKATEVPAGHPVPQAPTAVPAVPAAQATTGAGGTAGTQSTAVGTVVAQSQPVSTATAAATTTSTVATGITAGKQKTAVSSTDSDAKLASTGLTEKQLQLSVEVLTSHSCSEEGLEDAANILLQLSRGDSQTRDTVLRLLLSGARHLGYTLCKQIGTLLAELREYNLEQQRRARADAQSPEAAHEDPSLSARLKGTMTSRFDGSESVVIVAAQKRTLGGRELQLPCMSSLTSKTSTQKFFLRVLQVIIQLREDTRRANKKAKQTGRLSSTSLGSASSIQAAVRQLEAEADAIIQMSEGHSVAEPPAAQRDDSPMDVDQPSPLEPDQAPIGEESSTQQEQEERLPELPLLSEQLLLDELWDMLGECLKELEESHDQHAVLGNCILQSIFSTSIVSCSPHPSHPLLLGPLLFPRAFLHAHLFQPASRHTEVFALCRIFFLITVLNQILRQSTTHLADGPFAVLVDYIRILDFDVKRKYFRQELERLDEGLRKEDMAVHVRRDHVFEDSYRELHRKSPEDMKNRLYIVFEGEEGQDAGGLLREWYMIISREMFNPMYALFRTSPGDRVTYTINPSSHCNPNHLSYFKFVGRVVAKAVYDNRLLECYFTRSFYKHILGKSVRYTDMESEDYPFFQGLVYLLENDVSTLGYELTFSTEVQEFGVCEVRDLKPNGANILVTEENKKEYVHLVCQMKMTGAIRKQLAAFLEGFYEIIPKRLISIFTEQELELLISGLPTIDIDDLKANTEYHKYQSSSIQIQWFWRALRSFDQADRAKFLQFVTGTSKVPLQGFAALEGMNGIQKFQIHRDDRSTDRLPSAHTCFNQLDLPAYESYEKLRHMLLLAIQECSEGFGLA</sequence>
<dbReference type="Gene3D" id="3.30.2410.10">
    <property type="entry name" value="Hect, E3 ligase catalytic domain"/>
    <property type="match status" value="1"/>
</dbReference>
<dbReference type="PANTHER" id="PTHR11254">
    <property type="entry name" value="HECT DOMAIN UBIQUITIN-PROTEIN LIGASE"/>
    <property type="match status" value="1"/>
</dbReference>
<gene>
    <name evidence="30" type="primary">HUWE1</name>
</gene>
<feature type="compositionally biased region" description="Low complexity" evidence="26">
    <location>
        <begin position="1813"/>
        <end position="1829"/>
    </location>
</feature>
<dbReference type="EC" id="2.3.2.26" evidence="6"/>
<dbReference type="Gene3D" id="3.30.720.50">
    <property type="match status" value="1"/>
</dbReference>
<evidence type="ECO:0000256" key="16">
    <source>
        <dbReference type="ARBA" id="ARBA00023125"/>
    </source>
</evidence>
<dbReference type="CDD" id="cd00078">
    <property type="entry name" value="HECTc"/>
    <property type="match status" value="1"/>
</dbReference>
<feature type="compositionally biased region" description="Low complexity" evidence="26">
    <location>
        <begin position="1122"/>
        <end position="1136"/>
    </location>
</feature>
<evidence type="ECO:0000256" key="20">
    <source>
        <dbReference type="ARBA" id="ARBA00034494"/>
    </source>
</evidence>
<evidence type="ECO:0000256" key="13">
    <source>
        <dbReference type="ARBA" id="ARBA00022786"/>
    </source>
</evidence>
<evidence type="ECO:0000256" key="26">
    <source>
        <dbReference type="SAM" id="MobiDB-lite"/>
    </source>
</evidence>
<dbReference type="InterPro" id="IPR015940">
    <property type="entry name" value="UBA"/>
</dbReference>
<evidence type="ECO:0000259" key="29">
    <source>
        <dbReference type="PROSITE" id="PS50918"/>
    </source>
</evidence>
<dbReference type="InterPro" id="IPR010314">
    <property type="entry name" value="E3_Ub_ligase_DUF913"/>
</dbReference>
<comment type="subcellular location">
    <subcellularLocation>
        <location evidence="4">Cytoplasm</location>
    </subcellularLocation>
    <subcellularLocation>
        <location evidence="3">Mitochondrion</location>
    </subcellularLocation>
    <subcellularLocation>
        <location evidence="2">Nucleus</location>
    </subcellularLocation>
</comment>
<feature type="region of interest" description="Disordered" evidence="26">
    <location>
        <begin position="2500"/>
        <end position="2562"/>
    </location>
</feature>
<feature type="compositionally biased region" description="Acidic residues" evidence="26">
    <location>
        <begin position="761"/>
        <end position="770"/>
    </location>
</feature>
<keyword evidence="11" id="KW-0227">DNA damage</keyword>
<dbReference type="InterPro" id="IPR025527">
    <property type="entry name" value="HUWE1/Rev1_UBM"/>
</dbReference>
<feature type="region of interest" description="Disordered" evidence="26">
    <location>
        <begin position="3345"/>
        <end position="3370"/>
    </location>
</feature>
<dbReference type="STRING" id="42514.ENSPNAP00000017138"/>
<dbReference type="Pfam" id="PF22562">
    <property type="entry name" value="UBA_7"/>
    <property type="match status" value="1"/>
</dbReference>
<evidence type="ECO:0000256" key="12">
    <source>
        <dbReference type="ARBA" id="ARBA00022782"/>
    </source>
</evidence>
<feature type="region of interest" description="Disordered" evidence="26">
    <location>
        <begin position="2109"/>
        <end position="2155"/>
    </location>
</feature>
<dbReference type="Proteomes" id="UP001501920">
    <property type="component" value="Chromosome 9"/>
</dbReference>
<feature type="region of interest" description="Disordered" evidence="26">
    <location>
        <begin position="2942"/>
        <end position="3056"/>
    </location>
</feature>
<evidence type="ECO:0000256" key="19">
    <source>
        <dbReference type="ARBA" id="ARBA00023242"/>
    </source>
</evidence>
<feature type="compositionally biased region" description="Polar residues" evidence="26">
    <location>
        <begin position="2377"/>
        <end position="2386"/>
    </location>
</feature>
<feature type="compositionally biased region" description="Low complexity" evidence="26">
    <location>
        <begin position="3354"/>
        <end position="3370"/>
    </location>
</feature>
<dbReference type="UniPathway" id="UPA00143"/>
<feature type="compositionally biased region" description="Low complexity" evidence="26">
    <location>
        <begin position="3139"/>
        <end position="3151"/>
    </location>
</feature>
<dbReference type="PROSITE" id="PS50030">
    <property type="entry name" value="UBA"/>
    <property type="match status" value="1"/>
</dbReference>
<dbReference type="InterPro" id="IPR041918">
    <property type="entry name" value="UBA_HUWE1"/>
</dbReference>
<feature type="region of interest" description="Disordered" evidence="26">
    <location>
        <begin position="745"/>
        <end position="789"/>
    </location>
</feature>
<dbReference type="Gene3D" id="1.10.8.10">
    <property type="entry name" value="DNA helicase RuvA subunit, C-terminal domain"/>
    <property type="match status" value="1"/>
</dbReference>
<dbReference type="GO" id="GO:0005634">
    <property type="term" value="C:nucleus"/>
    <property type="evidence" value="ECO:0007669"/>
    <property type="project" value="UniProtKB-SubCell"/>
</dbReference>
<feature type="active site" description="Glycyl thioester intermediate" evidence="25">
    <location>
        <position position="4449"/>
    </location>
</feature>
<feature type="region of interest" description="Disordered" evidence="26">
    <location>
        <begin position="499"/>
        <end position="531"/>
    </location>
</feature>
<feature type="compositionally biased region" description="Low complexity" evidence="26">
    <location>
        <begin position="3493"/>
        <end position="3505"/>
    </location>
</feature>
<feature type="region of interest" description="Disordered" evidence="26">
    <location>
        <begin position="1458"/>
        <end position="1490"/>
    </location>
</feature>
<evidence type="ECO:0000256" key="2">
    <source>
        <dbReference type="ARBA" id="ARBA00004123"/>
    </source>
</evidence>
<organism evidence="30 31">
    <name type="scientific">Pygocentrus nattereri</name>
    <name type="common">Red-bellied piranha</name>
    <dbReference type="NCBI Taxonomy" id="42514"/>
    <lineage>
        <taxon>Eukaryota</taxon>
        <taxon>Metazoa</taxon>
        <taxon>Chordata</taxon>
        <taxon>Craniata</taxon>
        <taxon>Vertebrata</taxon>
        <taxon>Euteleostomi</taxon>
        <taxon>Actinopterygii</taxon>
        <taxon>Neopterygii</taxon>
        <taxon>Teleostei</taxon>
        <taxon>Ostariophysi</taxon>
        <taxon>Characiformes</taxon>
        <taxon>Characoidei</taxon>
        <taxon>Pygocentrus</taxon>
    </lineage>
</organism>
<keyword evidence="15" id="KW-0090">Biological rhythms</keyword>
<dbReference type="FunFam" id="3.30.2160.10:FF:000007">
    <property type="entry name" value="E3 ubiquitin-protein ligase HUWE1 isoform X2"/>
    <property type="match status" value="1"/>
</dbReference>
<dbReference type="PANTHER" id="PTHR11254:SF67">
    <property type="entry name" value="E3 UBIQUITIN-PROTEIN LIGASE HUWE1"/>
    <property type="match status" value="1"/>
</dbReference>
<comment type="similarity">
    <text evidence="20">Belongs to the UPL family. TOM1/PTR1 subfamily.</text>
</comment>
<dbReference type="Gene3D" id="6.10.250.1630">
    <property type="match status" value="1"/>
</dbReference>
<evidence type="ECO:0000256" key="23">
    <source>
        <dbReference type="ARBA" id="ARBA00081858"/>
    </source>
</evidence>
<feature type="compositionally biased region" description="Gly residues" evidence="26">
    <location>
        <begin position="1341"/>
        <end position="1367"/>
    </location>
</feature>
<dbReference type="OMA" id="MWLDDSP"/>
<dbReference type="GO" id="GO:0000209">
    <property type="term" value="P:protein polyubiquitination"/>
    <property type="evidence" value="ECO:0007669"/>
    <property type="project" value="TreeGrafter"/>
</dbReference>
<dbReference type="InterPro" id="IPR018123">
    <property type="entry name" value="WWE-dom_subgr"/>
</dbReference>
<feature type="region of interest" description="Disordered" evidence="26">
    <location>
        <begin position="1116"/>
        <end position="1136"/>
    </location>
</feature>
<dbReference type="GO" id="GO:0061630">
    <property type="term" value="F:ubiquitin protein ligase activity"/>
    <property type="evidence" value="ECO:0007669"/>
    <property type="project" value="UniProtKB-EC"/>
</dbReference>
<evidence type="ECO:0000256" key="1">
    <source>
        <dbReference type="ARBA" id="ARBA00000885"/>
    </source>
</evidence>
<dbReference type="Pfam" id="PF02825">
    <property type="entry name" value="WWE"/>
    <property type="match status" value="1"/>
</dbReference>
<evidence type="ECO:0000259" key="27">
    <source>
        <dbReference type="PROSITE" id="PS50030"/>
    </source>
</evidence>
<keyword evidence="31" id="KW-1185">Reference proteome</keyword>
<feature type="domain" description="HECT" evidence="28">
    <location>
        <begin position="4146"/>
        <end position="4482"/>
    </location>
</feature>
<dbReference type="GO" id="GO:0006284">
    <property type="term" value="P:base-excision repair"/>
    <property type="evidence" value="ECO:0007669"/>
    <property type="project" value="TreeGrafter"/>
</dbReference>
<dbReference type="PROSITE" id="PS50918">
    <property type="entry name" value="WWE"/>
    <property type="match status" value="1"/>
</dbReference>
<evidence type="ECO:0000256" key="6">
    <source>
        <dbReference type="ARBA" id="ARBA00012485"/>
    </source>
</evidence>
<keyword evidence="7" id="KW-0488">Methylation</keyword>
<keyword evidence="10" id="KW-0808">Transferase</keyword>
<feature type="region of interest" description="Disordered" evidence="26">
    <location>
        <begin position="3514"/>
        <end position="3539"/>
    </location>
</feature>
<keyword evidence="16" id="KW-0238">DNA-binding</keyword>
<protein>
    <recommendedName>
        <fullName evidence="21">E3 ubiquitin-protein ligase HUWE1</fullName>
        <ecNumber evidence="6">2.3.2.26</ecNumber>
    </recommendedName>
    <alternativeName>
        <fullName evidence="22">HECT, UBA and WWE domain-containing protein 1</fullName>
    </alternativeName>
    <alternativeName>
        <fullName evidence="24">HECT-type E3 ubiquitin transferase HUWE1</fullName>
    </alternativeName>
    <alternativeName>
        <fullName evidence="23">Upstream regulatory element-binding protein 1</fullName>
    </alternativeName>
</protein>
<feature type="region of interest" description="Disordered" evidence="26">
    <location>
        <begin position="3416"/>
        <end position="3435"/>
    </location>
</feature>
<dbReference type="SUPFAM" id="SSF48371">
    <property type="entry name" value="ARM repeat"/>
    <property type="match status" value="1"/>
</dbReference>
<evidence type="ECO:0000256" key="4">
    <source>
        <dbReference type="ARBA" id="ARBA00004496"/>
    </source>
</evidence>
<evidence type="ECO:0000256" key="3">
    <source>
        <dbReference type="ARBA" id="ARBA00004173"/>
    </source>
</evidence>
<dbReference type="CDD" id="cd14288">
    <property type="entry name" value="UBA_HUWE1"/>
    <property type="match status" value="1"/>
</dbReference>
<keyword evidence="9" id="KW-0597">Phosphoprotein</keyword>
<dbReference type="GeneTree" id="ENSGT00940000156319"/>
<evidence type="ECO:0000256" key="10">
    <source>
        <dbReference type="ARBA" id="ARBA00022679"/>
    </source>
</evidence>
<dbReference type="Pfam" id="PF00632">
    <property type="entry name" value="HECT"/>
    <property type="match status" value="1"/>
</dbReference>
<evidence type="ECO:0000256" key="18">
    <source>
        <dbReference type="ARBA" id="ARBA00023204"/>
    </source>
</evidence>
<dbReference type="Pfam" id="PF06025">
    <property type="entry name" value="DUF913"/>
    <property type="match status" value="1"/>
</dbReference>
<feature type="domain" description="UBA" evidence="27">
    <location>
        <begin position="1390"/>
        <end position="1429"/>
    </location>
</feature>
<dbReference type="InterPro" id="IPR000569">
    <property type="entry name" value="HECT_dom"/>
</dbReference>
<keyword evidence="17" id="KW-0496">Mitochondrion</keyword>
<dbReference type="Gene3D" id="3.90.1750.10">
    <property type="entry name" value="Hect, E3 ligase catalytic domains"/>
    <property type="match status" value="1"/>
</dbReference>
<dbReference type="GO" id="GO:0008270">
    <property type="term" value="F:zinc ion binding"/>
    <property type="evidence" value="ECO:0007669"/>
    <property type="project" value="InterPro"/>
</dbReference>
<evidence type="ECO:0000259" key="28">
    <source>
        <dbReference type="PROSITE" id="PS50237"/>
    </source>
</evidence>
<reference evidence="30" key="2">
    <citation type="submission" date="2025-08" db="UniProtKB">
        <authorList>
            <consortium name="Ensembl"/>
        </authorList>
    </citation>
    <scope>IDENTIFICATION</scope>
</reference>
<dbReference type="SMART" id="SM00678">
    <property type="entry name" value="WWE"/>
    <property type="match status" value="1"/>
</dbReference>
<dbReference type="GO" id="GO:0006511">
    <property type="term" value="P:ubiquitin-dependent protein catabolic process"/>
    <property type="evidence" value="ECO:0007669"/>
    <property type="project" value="TreeGrafter"/>
</dbReference>
<reference evidence="30" key="3">
    <citation type="submission" date="2025-09" db="UniProtKB">
        <authorList>
            <consortium name="Ensembl"/>
        </authorList>
    </citation>
    <scope>IDENTIFICATION</scope>
</reference>
<keyword evidence="14" id="KW-0007">Acetylation</keyword>
<evidence type="ECO:0000256" key="7">
    <source>
        <dbReference type="ARBA" id="ARBA00022481"/>
    </source>
</evidence>
<dbReference type="Gene3D" id="3.30.2160.10">
    <property type="entry name" value="Hect, E3 ligase catalytic domain"/>
    <property type="match status" value="1"/>
</dbReference>
<comment type="catalytic activity">
    <reaction evidence="1">
        <text>S-ubiquitinyl-[E2 ubiquitin-conjugating enzyme]-L-cysteine + [acceptor protein]-L-lysine = [E2 ubiquitin-conjugating enzyme]-L-cysteine + N(6)-ubiquitinyl-[acceptor protein]-L-lysine.</text>
        <dbReference type="EC" id="2.3.2.26"/>
    </reaction>
</comment>
<dbReference type="GO" id="GO:0003677">
    <property type="term" value="F:DNA binding"/>
    <property type="evidence" value="ECO:0007669"/>
    <property type="project" value="UniProtKB-KW"/>
</dbReference>
<dbReference type="SMART" id="SM00119">
    <property type="entry name" value="HECTc"/>
    <property type="match status" value="1"/>
</dbReference>
<dbReference type="InterPro" id="IPR035983">
    <property type="entry name" value="Hect_E3_ubiquitin_ligase"/>
</dbReference>
<dbReference type="GO" id="GO:0000139">
    <property type="term" value="C:Golgi membrane"/>
    <property type="evidence" value="ECO:0007669"/>
    <property type="project" value="TreeGrafter"/>
</dbReference>
<dbReference type="InterPro" id="IPR010309">
    <property type="entry name" value="E3_Ub_ligase_DUF908"/>
</dbReference>
<evidence type="ECO:0000256" key="15">
    <source>
        <dbReference type="ARBA" id="ARBA00023108"/>
    </source>
</evidence>
<dbReference type="InterPro" id="IPR016024">
    <property type="entry name" value="ARM-type_fold"/>
</dbReference>
<evidence type="ECO:0000313" key="31">
    <source>
        <dbReference type="Proteomes" id="UP001501920"/>
    </source>
</evidence>
<keyword evidence="13 25" id="KW-0833">Ubl conjugation pathway</keyword>
<dbReference type="FunFam" id="3.30.720.50:FF:000002">
    <property type="entry name" value="Putative e3 ubiquitin-protein ligase huwe1 isoform x2"/>
    <property type="match status" value="1"/>
</dbReference>
<dbReference type="InterPro" id="IPR037197">
    <property type="entry name" value="WWE_dom_sf"/>
</dbReference>
<keyword evidence="18" id="KW-0234">DNA repair</keyword>
<feature type="region of interest" description="Disordered" evidence="26">
    <location>
        <begin position="1747"/>
        <end position="1834"/>
    </location>
</feature>
<keyword evidence="8" id="KW-0963">Cytoplasm</keyword>
<evidence type="ECO:0000313" key="30">
    <source>
        <dbReference type="Ensembl" id="ENSPNAP00000017138.2"/>
    </source>
</evidence>
<feature type="compositionally biased region" description="Polar residues" evidence="26">
    <location>
        <begin position="774"/>
        <end position="788"/>
    </location>
</feature>
<dbReference type="InterPro" id="IPR050409">
    <property type="entry name" value="E3_ubiq-protein_ligase"/>
</dbReference>
<dbReference type="GO" id="GO:0048511">
    <property type="term" value="P:rhythmic process"/>
    <property type="evidence" value="ECO:0007669"/>
    <property type="project" value="UniProtKB-KW"/>
</dbReference>
<evidence type="ECO:0000256" key="17">
    <source>
        <dbReference type="ARBA" id="ARBA00023128"/>
    </source>
</evidence>
<feature type="compositionally biased region" description="Low complexity" evidence="26">
    <location>
        <begin position="3517"/>
        <end position="3539"/>
    </location>
</feature>
<feature type="compositionally biased region" description="Basic and acidic residues" evidence="26">
    <location>
        <begin position="2127"/>
        <end position="2149"/>
    </location>
</feature>
<dbReference type="InterPro" id="IPR004170">
    <property type="entry name" value="WWE_dom"/>
</dbReference>
<feature type="compositionally biased region" description="Acidic residues" evidence="26">
    <location>
        <begin position="2500"/>
        <end position="2557"/>
    </location>
</feature>
<feature type="compositionally biased region" description="Polar residues" evidence="26">
    <location>
        <begin position="2793"/>
        <end position="2820"/>
    </location>
</feature>
<feature type="compositionally biased region" description="Polar residues" evidence="26">
    <location>
        <begin position="2112"/>
        <end position="2123"/>
    </location>
</feature>
<dbReference type="PROSITE" id="PS50237">
    <property type="entry name" value="HECT"/>
    <property type="match status" value="1"/>
</dbReference>
<evidence type="ECO:0000256" key="14">
    <source>
        <dbReference type="ARBA" id="ARBA00022990"/>
    </source>
</evidence>
<dbReference type="GO" id="GO:0030154">
    <property type="term" value="P:cell differentiation"/>
    <property type="evidence" value="ECO:0007669"/>
    <property type="project" value="UniProtKB-KW"/>
</dbReference>
<dbReference type="GO" id="GO:0005739">
    <property type="term" value="C:mitochondrion"/>
    <property type="evidence" value="ECO:0007669"/>
    <property type="project" value="UniProtKB-SubCell"/>
</dbReference>
<evidence type="ECO:0000256" key="25">
    <source>
        <dbReference type="PROSITE-ProRule" id="PRU00104"/>
    </source>
</evidence>
<feature type="region of interest" description="Disordered" evidence="26">
    <location>
        <begin position="1008"/>
        <end position="1076"/>
    </location>
</feature>
<feature type="compositionally biased region" description="Basic and acidic residues" evidence="26">
    <location>
        <begin position="1463"/>
        <end position="1490"/>
    </location>
</feature>
<feature type="region of interest" description="Disordered" evidence="26">
    <location>
        <begin position="3127"/>
        <end position="3152"/>
    </location>
</feature>
<feature type="region of interest" description="Disordered" evidence="26">
    <location>
        <begin position="3486"/>
        <end position="3505"/>
    </location>
</feature>
<evidence type="ECO:0000256" key="24">
    <source>
        <dbReference type="ARBA" id="ARBA00082105"/>
    </source>
</evidence>
<feature type="region of interest" description="Disordered" evidence="26">
    <location>
        <begin position="2777"/>
        <end position="2836"/>
    </location>
</feature>
<evidence type="ECO:0000256" key="22">
    <source>
        <dbReference type="ARBA" id="ARBA00080066"/>
    </source>
</evidence>
<feature type="compositionally biased region" description="Basic and acidic residues" evidence="26">
    <location>
        <begin position="1327"/>
        <end position="1338"/>
    </location>
</feature>
<feature type="region of interest" description="Disordered" evidence="26">
    <location>
        <begin position="1327"/>
        <end position="1391"/>
    </location>
</feature>
<dbReference type="Pfam" id="PF06012">
    <property type="entry name" value="DUF908"/>
    <property type="match status" value="1"/>
</dbReference>
<dbReference type="SMART" id="SM00165">
    <property type="entry name" value="UBA"/>
    <property type="match status" value="1"/>
</dbReference>
<name>A0A3B4D0R0_PYGNA</name>
<keyword evidence="12" id="KW-0221">Differentiation</keyword>
<keyword evidence="19" id="KW-0539">Nucleus</keyword>
<evidence type="ECO:0000256" key="5">
    <source>
        <dbReference type="ARBA" id="ARBA00004906"/>
    </source>
</evidence>
<accession>A0A3B4D0R0</accession>
<feature type="compositionally biased region" description="Basic and acidic residues" evidence="26">
    <location>
        <begin position="1803"/>
        <end position="1812"/>
    </location>
</feature>
<dbReference type="FunFam" id="1.10.8.10:FF:000019">
    <property type="entry name" value="Putative e3 ubiquitin-protein ligase huwe1 isoform x2"/>
    <property type="match status" value="1"/>
</dbReference>
<dbReference type="SUPFAM" id="SSF117839">
    <property type="entry name" value="WWE domain"/>
    <property type="match status" value="1"/>
</dbReference>
<dbReference type="FunFam" id="3.30.2410.10:FF:000004">
    <property type="entry name" value="E3 ubiquitin-protein ligase HUWE1, variant"/>
    <property type="match status" value="1"/>
</dbReference>
<comment type="pathway">
    <text evidence="5">Protein modification; protein ubiquitination.</text>
</comment>
<evidence type="ECO:0000256" key="21">
    <source>
        <dbReference type="ARBA" id="ARBA00067583"/>
    </source>
</evidence>
<dbReference type="InterPro" id="IPR009060">
    <property type="entry name" value="UBA-like_sf"/>
</dbReference>
<feature type="compositionally biased region" description="Polar residues" evidence="26">
    <location>
        <begin position="3006"/>
        <end position="3017"/>
    </location>
</feature>
<dbReference type="FunFam" id="3.90.1750.10:FF:000003">
    <property type="entry name" value="E3 ubiquitin-protein ligase UPL1"/>
    <property type="match status" value="1"/>
</dbReference>
<feature type="domain" description="WWE" evidence="29">
    <location>
        <begin position="1675"/>
        <end position="1754"/>
    </location>
</feature>
<feature type="region of interest" description="Disordered" evidence="26">
    <location>
        <begin position="3932"/>
        <end position="3975"/>
    </location>
</feature>
<dbReference type="GO" id="GO:0061025">
    <property type="term" value="P:membrane fusion"/>
    <property type="evidence" value="ECO:0007669"/>
    <property type="project" value="TreeGrafter"/>
</dbReference>
<evidence type="ECO:0000256" key="11">
    <source>
        <dbReference type="ARBA" id="ARBA00022763"/>
    </source>
</evidence>
<dbReference type="SUPFAM" id="SSF56204">
    <property type="entry name" value="Hect, E3 ligase catalytic domain"/>
    <property type="match status" value="1"/>
</dbReference>
<reference evidence="30 31" key="1">
    <citation type="submission" date="2020-10" db="EMBL/GenBank/DDBJ databases">
        <title>Pygocentrus nattereri (red-bellied piranha) genome, fPygNat1, primary haplotype.</title>
        <authorList>
            <person name="Myers G."/>
            <person name="Meyer A."/>
            <person name="Karagic N."/>
            <person name="Pippel M."/>
            <person name="Winkler S."/>
            <person name="Tracey A."/>
            <person name="Wood J."/>
            <person name="Formenti G."/>
            <person name="Howe K."/>
            <person name="Fedrigo O."/>
            <person name="Jarvis E.D."/>
        </authorList>
    </citation>
    <scope>NUCLEOTIDE SEQUENCE [LARGE SCALE GENOMIC DNA]</scope>
</reference>
<evidence type="ECO:0000256" key="9">
    <source>
        <dbReference type="ARBA" id="ARBA00022553"/>
    </source>
</evidence>
<dbReference type="GO" id="GO:0007030">
    <property type="term" value="P:Golgi organization"/>
    <property type="evidence" value="ECO:0007669"/>
    <property type="project" value="TreeGrafter"/>
</dbReference>
<dbReference type="Ensembl" id="ENSPNAT00000038416.2">
    <property type="protein sequence ID" value="ENSPNAP00000017138.2"/>
    <property type="gene ID" value="ENSPNAG00000023455.2"/>
</dbReference>
<dbReference type="SUPFAM" id="SSF46934">
    <property type="entry name" value="UBA-like"/>
    <property type="match status" value="1"/>
</dbReference>
<evidence type="ECO:0000256" key="8">
    <source>
        <dbReference type="ARBA" id="ARBA00022490"/>
    </source>
</evidence>
<feature type="compositionally biased region" description="Polar residues" evidence="26">
    <location>
        <begin position="2964"/>
        <end position="2994"/>
    </location>
</feature>
<feature type="compositionally biased region" description="Low complexity" evidence="26">
    <location>
        <begin position="1368"/>
        <end position="1384"/>
    </location>
</feature>
<feature type="region of interest" description="Disordered" evidence="26">
    <location>
        <begin position="2354"/>
        <end position="2412"/>
    </location>
</feature>